<dbReference type="Proteomes" id="UP000005952">
    <property type="component" value="Chromosome"/>
</dbReference>
<evidence type="ECO:0000313" key="2">
    <source>
        <dbReference type="Proteomes" id="UP000005952"/>
    </source>
</evidence>
<organism evidence="1 2">
    <name type="scientific">Hyphomicrobium denitrificans 1NES1</name>
    <dbReference type="NCBI Taxonomy" id="670307"/>
    <lineage>
        <taxon>Bacteria</taxon>
        <taxon>Pseudomonadati</taxon>
        <taxon>Pseudomonadota</taxon>
        <taxon>Alphaproteobacteria</taxon>
        <taxon>Hyphomicrobiales</taxon>
        <taxon>Hyphomicrobiaceae</taxon>
        <taxon>Hyphomicrobium</taxon>
    </lineage>
</organism>
<sequence length="84" mass="9151">MGPGQQRMVGGGHNRTDEYNALIAGALAGRGDAQIELLPGDQGKWEENKKDVFGHVEYRFFCKGILRSGAVYADRQSAACPLKQ</sequence>
<proteinExistence type="predicted"/>
<name>N0B914_9HYPH</name>
<dbReference type="RefSeq" id="WP_015597043.1">
    <property type="nucleotide sequence ID" value="NC_021172.1"/>
</dbReference>
<gene>
    <name evidence="1" type="ORF">HYPDE_26628</name>
</gene>
<dbReference type="EMBL" id="CP005587">
    <property type="protein sequence ID" value="AGK57006.1"/>
    <property type="molecule type" value="Genomic_DNA"/>
</dbReference>
<dbReference type="HOGENOM" id="CLU_2523051_0_0_5"/>
<dbReference type="AlphaFoldDB" id="N0B914"/>
<reference evidence="1 2" key="1">
    <citation type="journal article" date="2013" name="Genome Announc.">
        <title>Genome sequences for three denitrifying bacterial strains isolated from a uranium- and nitrate-contaminated subsurface environment.</title>
        <authorList>
            <person name="Venkatramanan R."/>
            <person name="Prakash O."/>
            <person name="Woyke T."/>
            <person name="Chain P."/>
            <person name="Goodwin L.A."/>
            <person name="Watson D."/>
            <person name="Brooks S."/>
            <person name="Kostka J.E."/>
            <person name="Green S.J."/>
        </authorList>
    </citation>
    <scope>NUCLEOTIDE SEQUENCE [LARGE SCALE GENOMIC DNA]</scope>
    <source>
        <strain evidence="1 2">1NES1</strain>
    </source>
</reference>
<dbReference type="KEGG" id="hdt:HYPDE_26628"/>
<keyword evidence="2" id="KW-1185">Reference proteome</keyword>
<dbReference type="STRING" id="670307.HYPDE_26628"/>
<accession>N0B914</accession>
<protein>
    <submittedName>
        <fullName evidence="1">Uncharacterized protein</fullName>
    </submittedName>
</protein>
<evidence type="ECO:0000313" key="1">
    <source>
        <dbReference type="EMBL" id="AGK57006.1"/>
    </source>
</evidence>